<dbReference type="OrthoDB" id="66546at2759"/>
<keyword evidence="4 5" id="KW-0206">Cytoskeleton</keyword>
<dbReference type="InterPro" id="IPR040457">
    <property type="entry name" value="GCP_C"/>
</dbReference>
<evidence type="ECO:0000256" key="6">
    <source>
        <dbReference type="SAM" id="MobiDB-lite"/>
    </source>
</evidence>
<organism evidence="10 11">
    <name type="scientific">Didymella glomerata</name>
    <dbReference type="NCBI Taxonomy" id="749621"/>
    <lineage>
        <taxon>Eukaryota</taxon>
        <taxon>Fungi</taxon>
        <taxon>Dikarya</taxon>
        <taxon>Ascomycota</taxon>
        <taxon>Pezizomycotina</taxon>
        <taxon>Dothideomycetes</taxon>
        <taxon>Pleosporomycetidae</taxon>
        <taxon>Pleosporales</taxon>
        <taxon>Pleosporineae</taxon>
        <taxon>Didymellaceae</taxon>
        <taxon>Didymella</taxon>
    </lineage>
</organism>
<protein>
    <recommendedName>
        <fullName evidence="5">Spindle pole body component</fullName>
    </recommendedName>
</protein>
<dbReference type="PANTHER" id="PTHR19302">
    <property type="entry name" value="GAMMA TUBULIN COMPLEX PROTEIN"/>
    <property type="match status" value="1"/>
</dbReference>
<feature type="domain" description="Gamma tubulin complex component C-terminal" evidence="7">
    <location>
        <begin position="542"/>
        <end position="866"/>
    </location>
</feature>
<dbReference type="GO" id="GO:0000278">
    <property type="term" value="P:mitotic cell cycle"/>
    <property type="evidence" value="ECO:0007669"/>
    <property type="project" value="TreeGrafter"/>
</dbReference>
<dbReference type="Proteomes" id="UP001140562">
    <property type="component" value="Unassembled WGS sequence"/>
</dbReference>
<sequence>MAQNAKVAALTDELVQSILQFDPATNKQAYKRARELATRGLRGHQYARTNQFDVRNSYAGLEEKCRIKNRDDLADALELRLQRLEGITNKFKPEFLSLLLQLSDRPLENTRVEALDLLKPPSPPPQLTWNEILEEDPYSDEDIWKDIDYAIESSGDEQATSKPKKPKKQDSTPATSVDEDDTYDPGSSIEATNDALVRDLETAQFWSASSTEDGAKIEITELQAVRETLFMLAGLQTSLFVVDKTRSTVRVNARYKLSHAIPATVDHLLSQLASIGKDVLRLRQWTRRPSTLPLVQTFEAATRNRLTDYDARLSQMQRRYLGPDSPIAVSLLTLYNDVRAESEQILRLSRIVSDVEPRLLVNPFSHLEELFSQTILAQMTLQKSNFDFFSIMLFDCLRTYLKPIRRWMENGELGANDETFFVFENDSGSDVASMWHDRYVLRRDAQNLLRSPSFLEPAAMKIFNTGKSVIFLKELGYGHTLSNGAVSEPALDHESVCGTSNDVPLSPFPDLFAAGFERWIRSKYSLASASLRAYLFDTQGLMRVLSIFEMLYLSSNGAVFENFANTIFERMDSGHRGWSDRYMLTELARSIYSDVLPGADADKIVVRSSKTKDHGRSVKGLAAVSVDYSLHWSIQNIIQRSAMPVYQQFHTLLLQTYRAKYLLQRARPTRSHKPLSSATLILRLGHRLTWFVDILRSYYTETVVTFTTADMASAMRKAEDIDQMADIHVRYVARLQERALLSADLRPIHKAVVEVLDMCVLFAKTVGQLGGLETDPTRSSAARRKSSALLLNQEQDSDTDDEKGEEGPRDDARSTRRSAHRSPEEALRMVDKEFARLLPFITAGLRSVGRVGAEPMWEQLAERLEWEAPARGQRDRY</sequence>
<dbReference type="GO" id="GO:0007020">
    <property type="term" value="P:microtubule nucleation"/>
    <property type="evidence" value="ECO:0007669"/>
    <property type="project" value="InterPro"/>
</dbReference>
<name>A0A9W8X275_9PLEO</name>
<evidence type="ECO:0000313" key="10">
    <source>
        <dbReference type="EMBL" id="KAJ4339217.1"/>
    </source>
</evidence>
<reference evidence="10" key="1">
    <citation type="submission" date="2022-10" db="EMBL/GenBank/DDBJ databases">
        <title>Tapping the CABI collections for fungal endophytes: first genome assemblies for Collariella, Neodidymelliopsis, Ascochyta clinopodiicola, Didymella pomorum, Didymosphaeria variabile, Neocosmospora piperis and Neocucurbitaria cava.</title>
        <authorList>
            <person name="Hill R."/>
        </authorList>
    </citation>
    <scope>NUCLEOTIDE SEQUENCE</scope>
    <source>
        <strain evidence="10">IMI 360193</strain>
    </source>
</reference>
<evidence type="ECO:0000256" key="5">
    <source>
        <dbReference type="RuleBase" id="RU363050"/>
    </source>
</evidence>
<dbReference type="Pfam" id="PF14609">
    <property type="entry name" value="GCP5-Mod21_N"/>
    <property type="match status" value="1"/>
</dbReference>
<dbReference type="GO" id="GO:0051225">
    <property type="term" value="P:spindle assembly"/>
    <property type="evidence" value="ECO:0007669"/>
    <property type="project" value="TreeGrafter"/>
</dbReference>
<dbReference type="GO" id="GO:0000922">
    <property type="term" value="C:spindle pole"/>
    <property type="evidence" value="ECO:0007669"/>
    <property type="project" value="InterPro"/>
</dbReference>
<feature type="region of interest" description="Disordered" evidence="6">
    <location>
        <begin position="773"/>
        <end position="824"/>
    </location>
</feature>
<dbReference type="CDD" id="cd22572">
    <property type="entry name" value="GCP5_NTD"/>
    <property type="match status" value="1"/>
</dbReference>
<dbReference type="GO" id="GO:0051011">
    <property type="term" value="F:microtubule minus-end binding"/>
    <property type="evidence" value="ECO:0007669"/>
    <property type="project" value="TreeGrafter"/>
</dbReference>
<dbReference type="InterPro" id="IPR059169">
    <property type="entry name" value="GCP5_N_ext"/>
</dbReference>
<evidence type="ECO:0000256" key="1">
    <source>
        <dbReference type="ARBA" id="ARBA00010337"/>
    </source>
</evidence>
<dbReference type="PANTHER" id="PTHR19302:SF33">
    <property type="entry name" value="GAMMA-TUBULIN COMPLEX COMPONENT 5"/>
    <property type="match status" value="1"/>
</dbReference>
<dbReference type="Pfam" id="PF17681">
    <property type="entry name" value="GCP_N_terminal"/>
    <property type="match status" value="1"/>
</dbReference>
<feature type="compositionally biased region" description="Basic and acidic residues" evidence="6">
    <location>
        <begin position="805"/>
        <end position="814"/>
    </location>
</feature>
<dbReference type="GO" id="GO:0043015">
    <property type="term" value="F:gamma-tubulin binding"/>
    <property type="evidence" value="ECO:0007669"/>
    <property type="project" value="InterPro"/>
</dbReference>
<evidence type="ECO:0000256" key="2">
    <source>
        <dbReference type="ARBA" id="ARBA00022490"/>
    </source>
</evidence>
<dbReference type="InterPro" id="IPR032797">
    <property type="entry name" value="Mod21_N"/>
</dbReference>
<comment type="caution">
    <text evidence="10">The sequence shown here is derived from an EMBL/GenBank/DDBJ whole genome shotgun (WGS) entry which is preliminary data.</text>
</comment>
<comment type="subcellular location">
    <subcellularLocation>
        <location evidence="5">Cytoplasm</location>
        <location evidence="5">Cytoskeleton</location>
        <location evidence="5">Microtubule organizing center</location>
    </subcellularLocation>
</comment>
<proteinExistence type="inferred from homology"/>
<evidence type="ECO:0000259" key="7">
    <source>
        <dbReference type="Pfam" id="PF04130"/>
    </source>
</evidence>
<evidence type="ECO:0000313" key="11">
    <source>
        <dbReference type="Proteomes" id="UP001140562"/>
    </source>
</evidence>
<evidence type="ECO:0000259" key="8">
    <source>
        <dbReference type="Pfam" id="PF14609"/>
    </source>
</evidence>
<dbReference type="InterPro" id="IPR007259">
    <property type="entry name" value="GCP"/>
</dbReference>
<dbReference type="Pfam" id="PF04130">
    <property type="entry name" value="GCP_C_terminal"/>
    <property type="match status" value="1"/>
</dbReference>
<evidence type="ECO:0000259" key="9">
    <source>
        <dbReference type="Pfam" id="PF17681"/>
    </source>
</evidence>
<feature type="compositionally biased region" description="Acidic residues" evidence="6">
    <location>
        <begin position="795"/>
        <end position="804"/>
    </location>
</feature>
<dbReference type="Gene3D" id="1.20.120.1900">
    <property type="entry name" value="Gamma-tubulin complex, C-terminal domain"/>
    <property type="match status" value="1"/>
</dbReference>
<dbReference type="GO" id="GO:0005874">
    <property type="term" value="C:microtubule"/>
    <property type="evidence" value="ECO:0007669"/>
    <property type="project" value="UniProtKB-KW"/>
</dbReference>
<feature type="region of interest" description="Disordered" evidence="6">
    <location>
        <begin position="154"/>
        <end position="189"/>
    </location>
</feature>
<dbReference type="InterPro" id="IPR041470">
    <property type="entry name" value="GCP_N"/>
</dbReference>
<gene>
    <name evidence="10" type="ORF">N0V87_003391</name>
</gene>
<dbReference type="EMBL" id="JAPEUV010000024">
    <property type="protein sequence ID" value="KAJ4339217.1"/>
    <property type="molecule type" value="Genomic_DNA"/>
</dbReference>
<evidence type="ECO:0000256" key="4">
    <source>
        <dbReference type="ARBA" id="ARBA00023212"/>
    </source>
</evidence>
<comment type="similarity">
    <text evidence="1 5">Belongs to the TUBGCP family.</text>
</comment>
<dbReference type="GO" id="GO:0031122">
    <property type="term" value="P:cytoplasmic microtubule organization"/>
    <property type="evidence" value="ECO:0007669"/>
    <property type="project" value="TreeGrafter"/>
</dbReference>
<dbReference type="InterPro" id="IPR042241">
    <property type="entry name" value="GCP_C_sf"/>
</dbReference>
<keyword evidence="11" id="KW-1185">Reference proteome</keyword>
<evidence type="ECO:0000256" key="3">
    <source>
        <dbReference type="ARBA" id="ARBA00022701"/>
    </source>
</evidence>
<keyword evidence="2 5" id="KW-0963">Cytoplasm</keyword>
<dbReference type="GO" id="GO:0000930">
    <property type="term" value="C:gamma-tubulin complex"/>
    <property type="evidence" value="ECO:0007669"/>
    <property type="project" value="TreeGrafter"/>
</dbReference>
<keyword evidence="3 5" id="KW-0493">Microtubule</keyword>
<feature type="domain" description="Gamma tubulin complex component protein N-terminal" evidence="9">
    <location>
        <begin position="225"/>
        <end position="537"/>
    </location>
</feature>
<feature type="domain" description="Gamma-Tubulin ring complex non-core subunit mod21 N-terminal" evidence="8">
    <location>
        <begin position="67"/>
        <end position="156"/>
    </location>
</feature>
<accession>A0A9W8X275</accession>
<dbReference type="GO" id="GO:0051321">
    <property type="term" value="P:meiotic cell cycle"/>
    <property type="evidence" value="ECO:0007669"/>
    <property type="project" value="TreeGrafter"/>
</dbReference>
<dbReference type="AlphaFoldDB" id="A0A9W8X275"/>
<dbReference type="GO" id="GO:0005816">
    <property type="term" value="C:spindle pole body"/>
    <property type="evidence" value="ECO:0007669"/>
    <property type="project" value="UniProtKB-ARBA"/>
</dbReference>